<keyword evidence="3" id="KW-1185">Reference proteome</keyword>
<dbReference type="Proteomes" id="UP000314294">
    <property type="component" value="Unassembled WGS sequence"/>
</dbReference>
<organism evidence="2 3">
    <name type="scientific">Liparis tanakae</name>
    <name type="common">Tanaka's snailfish</name>
    <dbReference type="NCBI Taxonomy" id="230148"/>
    <lineage>
        <taxon>Eukaryota</taxon>
        <taxon>Metazoa</taxon>
        <taxon>Chordata</taxon>
        <taxon>Craniata</taxon>
        <taxon>Vertebrata</taxon>
        <taxon>Euteleostomi</taxon>
        <taxon>Actinopterygii</taxon>
        <taxon>Neopterygii</taxon>
        <taxon>Teleostei</taxon>
        <taxon>Neoteleostei</taxon>
        <taxon>Acanthomorphata</taxon>
        <taxon>Eupercaria</taxon>
        <taxon>Perciformes</taxon>
        <taxon>Cottioidei</taxon>
        <taxon>Cottales</taxon>
        <taxon>Liparidae</taxon>
        <taxon>Liparis</taxon>
    </lineage>
</organism>
<evidence type="ECO:0000313" key="2">
    <source>
        <dbReference type="EMBL" id="TNN25968.1"/>
    </source>
</evidence>
<evidence type="ECO:0000256" key="1">
    <source>
        <dbReference type="SAM" id="MobiDB-lite"/>
    </source>
</evidence>
<feature type="compositionally biased region" description="Low complexity" evidence="1">
    <location>
        <begin position="16"/>
        <end position="26"/>
    </location>
</feature>
<dbReference type="EMBL" id="SRLO01011252">
    <property type="protein sequence ID" value="TNN25968.1"/>
    <property type="molecule type" value="Genomic_DNA"/>
</dbReference>
<feature type="region of interest" description="Disordered" evidence="1">
    <location>
        <begin position="1"/>
        <end position="126"/>
    </location>
</feature>
<comment type="caution">
    <text evidence="2">The sequence shown here is derived from an EMBL/GenBank/DDBJ whole genome shotgun (WGS) entry which is preliminary data.</text>
</comment>
<reference evidence="2 3" key="1">
    <citation type="submission" date="2019-03" db="EMBL/GenBank/DDBJ databases">
        <title>First draft genome of Liparis tanakae, snailfish: a comprehensive survey of snailfish specific genes.</title>
        <authorList>
            <person name="Kim W."/>
            <person name="Song I."/>
            <person name="Jeong J.-H."/>
            <person name="Kim D."/>
            <person name="Kim S."/>
            <person name="Ryu S."/>
            <person name="Song J.Y."/>
            <person name="Lee S.K."/>
        </authorList>
    </citation>
    <scope>NUCLEOTIDE SEQUENCE [LARGE SCALE GENOMIC DNA]</scope>
    <source>
        <tissue evidence="2">Muscle</tissue>
    </source>
</reference>
<accession>A0A4Z2EAY3</accession>
<evidence type="ECO:0000313" key="3">
    <source>
        <dbReference type="Proteomes" id="UP000314294"/>
    </source>
</evidence>
<name>A0A4Z2EAY3_9TELE</name>
<protein>
    <submittedName>
        <fullName evidence="2">Uncharacterized protein</fullName>
    </submittedName>
</protein>
<feature type="compositionally biased region" description="Basic and acidic residues" evidence="1">
    <location>
        <begin position="32"/>
        <end position="42"/>
    </location>
</feature>
<gene>
    <name evidence="2" type="ORF">EYF80_063896</name>
</gene>
<proteinExistence type="predicted"/>
<dbReference type="AlphaFoldDB" id="A0A4Z2EAY3"/>
<sequence length="126" mass="14179">MFLPEQSSRERKPQVSASSQWSSRLSLGAAGRLEREKGEGGERRRRRRGGFKSKPLEVKLSGPLAKTRFAARSHQNFTGKGDEDGGETTSTGTEKQQAPGQRNNKHRDRETTSTGTEKHLRRFLRN</sequence>